<evidence type="ECO:0000313" key="3">
    <source>
        <dbReference type="WBParaSite" id="jg230"/>
    </source>
</evidence>
<organism evidence="2 3">
    <name type="scientific">Ditylenchus dipsaci</name>
    <dbReference type="NCBI Taxonomy" id="166011"/>
    <lineage>
        <taxon>Eukaryota</taxon>
        <taxon>Metazoa</taxon>
        <taxon>Ecdysozoa</taxon>
        <taxon>Nematoda</taxon>
        <taxon>Chromadorea</taxon>
        <taxon>Rhabditida</taxon>
        <taxon>Tylenchina</taxon>
        <taxon>Tylenchomorpha</taxon>
        <taxon>Sphaerularioidea</taxon>
        <taxon>Anguinidae</taxon>
        <taxon>Anguininae</taxon>
        <taxon>Ditylenchus</taxon>
    </lineage>
</organism>
<dbReference type="WBParaSite" id="jg230">
    <property type="protein sequence ID" value="jg230"/>
    <property type="gene ID" value="jg230"/>
</dbReference>
<name>A0A915DRV2_9BILA</name>
<dbReference type="PROSITE" id="PS50181">
    <property type="entry name" value="FBOX"/>
    <property type="match status" value="1"/>
</dbReference>
<sequence>MPLLALPNEVLMEVLHFCTYNDLNALALSSRQLQGCAQQLSNHRIPQMHRLKVSDKALFFSTPLIPSFTTIHHI</sequence>
<dbReference type="AlphaFoldDB" id="A0A915DRV2"/>
<dbReference type="Proteomes" id="UP000887574">
    <property type="component" value="Unplaced"/>
</dbReference>
<accession>A0A915DRV2</accession>
<dbReference type="CDD" id="cd09917">
    <property type="entry name" value="F-box_SF"/>
    <property type="match status" value="1"/>
</dbReference>
<keyword evidence="2" id="KW-1185">Reference proteome</keyword>
<evidence type="ECO:0000313" key="2">
    <source>
        <dbReference type="Proteomes" id="UP000887574"/>
    </source>
</evidence>
<protein>
    <submittedName>
        <fullName evidence="3">F-box domain-containing protein</fullName>
    </submittedName>
</protein>
<reference evidence="3" key="1">
    <citation type="submission" date="2022-11" db="UniProtKB">
        <authorList>
            <consortium name="WormBaseParasite"/>
        </authorList>
    </citation>
    <scope>IDENTIFICATION</scope>
</reference>
<evidence type="ECO:0000259" key="1">
    <source>
        <dbReference type="PROSITE" id="PS50181"/>
    </source>
</evidence>
<dbReference type="SUPFAM" id="SSF81383">
    <property type="entry name" value="F-box domain"/>
    <property type="match status" value="1"/>
</dbReference>
<dbReference type="InterPro" id="IPR036047">
    <property type="entry name" value="F-box-like_dom_sf"/>
</dbReference>
<dbReference type="Pfam" id="PF12937">
    <property type="entry name" value="F-box-like"/>
    <property type="match status" value="1"/>
</dbReference>
<dbReference type="InterPro" id="IPR001810">
    <property type="entry name" value="F-box_dom"/>
</dbReference>
<proteinExistence type="predicted"/>
<feature type="domain" description="F-box" evidence="1">
    <location>
        <begin position="1"/>
        <end position="48"/>
    </location>
</feature>